<gene>
    <name evidence="3" type="ORF">O6P43_003252</name>
</gene>
<dbReference type="PANTHER" id="PTHR13683:SF768">
    <property type="entry name" value="EUKARYOTIC ASPARTYL PROTEASE FAMILY PROTEIN"/>
    <property type="match status" value="1"/>
</dbReference>
<comment type="similarity">
    <text evidence="1">Belongs to the peptidase A1 family.</text>
</comment>
<dbReference type="InterPro" id="IPR001969">
    <property type="entry name" value="Aspartic_peptidase_AS"/>
</dbReference>
<dbReference type="InterPro" id="IPR001461">
    <property type="entry name" value="Aspartic_peptidase_A1"/>
</dbReference>
<dbReference type="PROSITE" id="PS00141">
    <property type="entry name" value="ASP_PROTEASE"/>
    <property type="match status" value="1"/>
</dbReference>
<evidence type="ECO:0000313" key="3">
    <source>
        <dbReference type="EMBL" id="KAJ7979909.1"/>
    </source>
</evidence>
<dbReference type="AlphaFoldDB" id="A0AAD7QEA9"/>
<feature type="domain" description="Peptidase A1" evidence="2">
    <location>
        <begin position="1"/>
        <end position="307"/>
    </location>
</feature>
<comment type="caution">
    <text evidence="3">The sequence shown here is derived from an EMBL/GenBank/DDBJ whole genome shotgun (WGS) entry which is preliminary data.</text>
</comment>
<dbReference type="GO" id="GO:0004190">
    <property type="term" value="F:aspartic-type endopeptidase activity"/>
    <property type="evidence" value="ECO:0007669"/>
    <property type="project" value="InterPro"/>
</dbReference>
<dbReference type="Proteomes" id="UP001163823">
    <property type="component" value="Chromosome 2"/>
</dbReference>
<dbReference type="PANTHER" id="PTHR13683">
    <property type="entry name" value="ASPARTYL PROTEASES"/>
    <property type="match status" value="1"/>
</dbReference>
<dbReference type="InterPro" id="IPR033121">
    <property type="entry name" value="PEPTIDASE_A1"/>
</dbReference>
<evidence type="ECO:0000313" key="4">
    <source>
        <dbReference type="Proteomes" id="UP001163823"/>
    </source>
</evidence>
<dbReference type="InterPro" id="IPR032861">
    <property type="entry name" value="TAXi_N"/>
</dbReference>
<sequence>MEIMNTMIRSGSRVVVLGLLVLQFSWLAFGNFVIPVQHKFQGQERTLNALNAHDAIRHGRELSAVDMSMGGSLERTGCGAMVSGPQPHGLGLVGFGQDKTSLISQLASTGNVKKVFSHCLDSTKGGGIFAIGEVVQPIVKTTPIVDQFKYIIVANGVDVGGQVLQLPPEAFENGYGKDAMVDSGAALTFLPDNILEPLIAKIMAGKPGLRVFMNPGNFACFNYTGDIGYDEFPNVTFHFEGSLSLTIHPHNYILPNNEWNNVTEWCLGWRSGKDNSQIGLPEIILGEVALMDKLVLYDLEKQVIGWTQYNCSSSIKVREGSSGAVYSVNSHNIFQSTEH</sequence>
<protein>
    <submittedName>
        <fullName evidence="3">Aspartic proteinase-like protein 2</fullName>
    </submittedName>
</protein>
<dbReference type="InterPro" id="IPR021109">
    <property type="entry name" value="Peptidase_aspartic_dom_sf"/>
</dbReference>
<dbReference type="EMBL" id="JARAOO010000002">
    <property type="protein sequence ID" value="KAJ7979909.1"/>
    <property type="molecule type" value="Genomic_DNA"/>
</dbReference>
<reference evidence="3" key="1">
    <citation type="journal article" date="2023" name="Science">
        <title>Elucidation of the pathway for biosynthesis of saponin adjuvants from the soapbark tree.</title>
        <authorList>
            <person name="Reed J."/>
            <person name="Orme A."/>
            <person name="El-Demerdash A."/>
            <person name="Owen C."/>
            <person name="Martin L.B.B."/>
            <person name="Misra R.C."/>
            <person name="Kikuchi S."/>
            <person name="Rejzek M."/>
            <person name="Martin A.C."/>
            <person name="Harkess A."/>
            <person name="Leebens-Mack J."/>
            <person name="Louveau T."/>
            <person name="Stephenson M.J."/>
            <person name="Osbourn A."/>
        </authorList>
    </citation>
    <scope>NUCLEOTIDE SEQUENCE</scope>
    <source>
        <strain evidence="3">S10</strain>
    </source>
</reference>
<accession>A0AAD7QEA9</accession>
<dbReference type="Pfam" id="PF14541">
    <property type="entry name" value="TAXi_C"/>
    <property type="match status" value="1"/>
</dbReference>
<dbReference type="Gene3D" id="2.40.70.10">
    <property type="entry name" value="Acid Proteases"/>
    <property type="match status" value="2"/>
</dbReference>
<dbReference type="KEGG" id="qsa:O6P43_003252"/>
<dbReference type="InterPro" id="IPR032799">
    <property type="entry name" value="TAXi_C"/>
</dbReference>
<dbReference type="Pfam" id="PF14543">
    <property type="entry name" value="TAXi_N"/>
    <property type="match status" value="1"/>
</dbReference>
<evidence type="ECO:0000256" key="1">
    <source>
        <dbReference type="ARBA" id="ARBA00007447"/>
    </source>
</evidence>
<keyword evidence="4" id="KW-1185">Reference proteome</keyword>
<dbReference type="SUPFAM" id="SSF50630">
    <property type="entry name" value="Acid proteases"/>
    <property type="match status" value="1"/>
</dbReference>
<dbReference type="GO" id="GO:0006508">
    <property type="term" value="P:proteolysis"/>
    <property type="evidence" value="ECO:0007669"/>
    <property type="project" value="InterPro"/>
</dbReference>
<organism evidence="3 4">
    <name type="scientific">Quillaja saponaria</name>
    <name type="common">Soap bark tree</name>
    <dbReference type="NCBI Taxonomy" id="32244"/>
    <lineage>
        <taxon>Eukaryota</taxon>
        <taxon>Viridiplantae</taxon>
        <taxon>Streptophyta</taxon>
        <taxon>Embryophyta</taxon>
        <taxon>Tracheophyta</taxon>
        <taxon>Spermatophyta</taxon>
        <taxon>Magnoliopsida</taxon>
        <taxon>eudicotyledons</taxon>
        <taxon>Gunneridae</taxon>
        <taxon>Pentapetalae</taxon>
        <taxon>rosids</taxon>
        <taxon>fabids</taxon>
        <taxon>Fabales</taxon>
        <taxon>Quillajaceae</taxon>
        <taxon>Quillaja</taxon>
    </lineage>
</organism>
<evidence type="ECO:0000259" key="2">
    <source>
        <dbReference type="PROSITE" id="PS51767"/>
    </source>
</evidence>
<proteinExistence type="inferred from homology"/>
<name>A0AAD7QEA9_QUISA</name>
<dbReference type="PROSITE" id="PS51767">
    <property type="entry name" value="PEPTIDASE_A1"/>
    <property type="match status" value="1"/>
</dbReference>